<comment type="similarity">
    <text evidence="1 2">Belongs to the UPF0178 family.</text>
</comment>
<dbReference type="Proteomes" id="UP000523087">
    <property type="component" value="Unassembled WGS sequence"/>
</dbReference>
<keyword evidence="4" id="KW-1185">Reference proteome</keyword>
<comment type="caution">
    <text evidence="3">The sequence shown here is derived from an EMBL/GenBank/DDBJ whole genome shotgun (WGS) entry which is preliminary data.</text>
</comment>
<dbReference type="PANTHER" id="PTHR35146">
    <property type="entry name" value="UPF0178 PROTEIN YAII"/>
    <property type="match status" value="1"/>
</dbReference>
<dbReference type="InterPro" id="IPR003791">
    <property type="entry name" value="UPF0178"/>
</dbReference>
<name>A0A7V9Z3W4_9BACL</name>
<evidence type="ECO:0000313" key="3">
    <source>
        <dbReference type="EMBL" id="MBA2873515.1"/>
    </source>
</evidence>
<sequence length="151" mass="17510">MQPTIFVDADACPVKSEIFWLARKYNILSVFVSSYNHVSRSEEMKWVYVDTEKEAVDLYILNRAVKGDVVVTQDIGLASMLVNRGIYVISPRGKVYEEREMDNILHLRYLQAKQRRQGIYQKGAKRFSNEERRVFLQGFEKILSKLAGNSV</sequence>
<dbReference type="AlphaFoldDB" id="A0A7V9Z3W4"/>
<gene>
    <name evidence="3" type="ORF">HNR31_000267</name>
</gene>
<dbReference type="PANTHER" id="PTHR35146:SF1">
    <property type="entry name" value="UPF0178 PROTEIN YAII"/>
    <property type="match status" value="1"/>
</dbReference>
<dbReference type="RefSeq" id="WP_181554441.1">
    <property type="nucleotide sequence ID" value="NZ_CP064060.1"/>
</dbReference>
<organism evidence="3 4">
    <name type="scientific">Thermaerobacillus caldiproteolyticus</name>
    <dbReference type="NCBI Taxonomy" id="247480"/>
    <lineage>
        <taxon>Bacteria</taxon>
        <taxon>Bacillati</taxon>
        <taxon>Bacillota</taxon>
        <taxon>Bacilli</taxon>
        <taxon>Bacillales</taxon>
        <taxon>Anoxybacillaceae</taxon>
        <taxon>Thermaerobacillus</taxon>
    </lineage>
</organism>
<proteinExistence type="inferred from homology"/>
<evidence type="ECO:0000313" key="4">
    <source>
        <dbReference type="Proteomes" id="UP000523087"/>
    </source>
</evidence>
<dbReference type="EMBL" id="JACDUT010000001">
    <property type="protein sequence ID" value="MBA2873515.1"/>
    <property type="molecule type" value="Genomic_DNA"/>
</dbReference>
<evidence type="ECO:0000256" key="2">
    <source>
        <dbReference type="HAMAP-Rule" id="MF_00489"/>
    </source>
</evidence>
<evidence type="ECO:0000256" key="1">
    <source>
        <dbReference type="ARBA" id="ARBA00008522"/>
    </source>
</evidence>
<dbReference type="Pfam" id="PF02639">
    <property type="entry name" value="DUF188"/>
    <property type="match status" value="1"/>
</dbReference>
<reference evidence="3 4" key="1">
    <citation type="submission" date="2020-07" db="EMBL/GenBank/DDBJ databases">
        <title>Genomic Encyclopedia of Type Strains, Phase IV (KMG-IV): sequencing the most valuable type-strain genomes for metagenomic binning, comparative biology and taxonomic classification.</title>
        <authorList>
            <person name="Goeker M."/>
        </authorList>
    </citation>
    <scope>NUCLEOTIDE SEQUENCE [LARGE SCALE GENOMIC DNA]</scope>
    <source>
        <strain evidence="3 4">DSM 15730</strain>
    </source>
</reference>
<dbReference type="CDD" id="cd18720">
    <property type="entry name" value="PIN_YqxD-like"/>
    <property type="match status" value="1"/>
</dbReference>
<protein>
    <recommendedName>
        <fullName evidence="2">UPF0178 protein HNR31_000267</fullName>
    </recommendedName>
</protein>
<dbReference type="NCBIfam" id="NF001095">
    <property type="entry name" value="PRK00124.1"/>
    <property type="match status" value="1"/>
</dbReference>
<accession>A0A7V9Z3W4</accession>
<dbReference type="HAMAP" id="MF_00489">
    <property type="entry name" value="UPF0178"/>
    <property type="match status" value="1"/>
</dbReference>